<keyword evidence="2" id="KW-0732">Signal</keyword>
<dbReference type="Proteomes" id="UP001221898">
    <property type="component" value="Unassembled WGS sequence"/>
</dbReference>
<accession>A0AAD7W320</accession>
<gene>
    <name evidence="3" type="ORF">AAFF_G00254910</name>
</gene>
<feature type="chain" id="PRO_5042039106" evidence="2">
    <location>
        <begin position="24"/>
        <end position="149"/>
    </location>
</feature>
<sequence>MFSGMTGTALLVWLWLLAARSSAEWDYRHEGEKGNTRGCANLTLVLDNWKFAIMTQVKDLLLNHHSAVLPDYGRIQPLSDALGDLYRELNTLKERLGALTSRLGGMEEFVEDMRAGRVPRPAHPERLAPPTAQGDRKRILSKQTKRPQA</sequence>
<evidence type="ECO:0000313" key="3">
    <source>
        <dbReference type="EMBL" id="KAJ8377646.1"/>
    </source>
</evidence>
<feature type="compositionally biased region" description="Basic residues" evidence="1">
    <location>
        <begin position="139"/>
        <end position="149"/>
    </location>
</feature>
<keyword evidence="4" id="KW-1185">Reference proteome</keyword>
<evidence type="ECO:0000256" key="1">
    <source>
        <dbReference type="SAM" id="MobiDB-lite"/>
    </source>
</evidence>
<evidence type="ECO:0000313" key="4">
    <source>
        <dbReference type="Proteomes" id="UP001221898"/>
    </source>
</evidence>
<name>A0AAD7W320_9TELE</name>
<comment type="caution">
    <text evidence="3">The sequence shown here is derived from an EMBL/GenBank/DDBJ whole genome shotgun (WGS) entry which is preliminary data.</text>
</comment>
<feature type="region of interest" description="Disordered" evidence="1">
    <location>
        <begin position="116"/>
        <end position="149"/>
    </location>
</feature>
<feature type="signal peptide" evidence="2">
    <location>
        <begin position="1"/>
        <end position="23"/>
    </location>
</feature>
<dbReference type="AlphaFoldDB" id="A0AAD7W320"/>
<proteinExistence type="predicted"/>
<evidence type="ECO:0000256" key="2">
    <source>
        <dbReference type="SAM" id="SignalP"/>
    </source>
</evidence>
<dbReference type="EMBL" id="JAINUG010000344">
    <property type="protein sequence ID" value="KAJ8377646.1"/>
    <property type="molecule type" value="Genomic_DNA"/>
</dbReference>
<dbReference type="PANTHER" id="PTHR41693:SF2">
    <property type="entry name" value="BIOGENESIS OF LYSOSOME-RELATED ORGANELLES COMPLEX 1 SUBUNIT 2"/>
    <property type="match status" value="1"/>
</dbReference>
<protein>
    <submittedName>
        <fullName evidence="3">Uncharacterized protein</fullName>
    </submittedName>
</protein>
<dbReference type="PANTHER" id="PTHR41693">
    <property type="entry name" value="HEME-BINDING PROTEIN 1"/>
    <property type="match status" value="1"/>
</dbReference>
<reference evidence="3" key="1">
    <citation type="journal article" date="2023" name="Science">
        <title>Genome structures resolve the early diversification of teleost fishes.</title>
        <authorList>
            <person name="Parey E."/>
            <person name="Louis A."/>
            <person name="Montfort J."/>
            <person name="Bouchez O."/>
            <person name="Roques C."/>
            <person name="Iampietro C."/>
            <person name="Lluch J."/>
            <person name="Castinel A."/>
            <person name="Donnadieu C."/>
            <person name="Desvignes T."/>
            <person name="Floi Bucao C."/>
            <person name="Jouanno E."/>
            <person name="Wen M."/>
            <person name="Mejri S."/>
            <person name="Dirks R."/>
            <person name="Jansen H."/>
            <person name="Henkel C."/>
            <person name="Chen W.J."/>
            <person name="Zahm M."/>
            <person name="Cabau C."/>
            <person name="Klopp C."/>
            <person name="Thompson A.W."/>
            <person name="Robinson-Rechavi M."/>
            <person name="Braasch I."/>
            <person name="Lecointre G."/>
            <person name="Bobe J."/>
            <person name="Postlethwait J.H."/>
            <person name="Berthelot C."/>
            <person name="Roest Crollius H."/>
            <person name="Guiguen Y."/>
        </authorList>
    </citation>
    <scope>NUCLEOTIDE SEQUENCE</scope>
    <source>
        <strain evidence="3">NC1722</strain>
    </source>
</reference>
<organism evidence="3 4">
    <name type="scientific">Aldrovandia affinis</name>
    <dbReference type="NCBI Taxonomy" id="143900"/>
    <lineage>
        <taxon>Eukaryota</taxon>
        <taxon>Metazoa</taxon>
        <taxon>Chordata</taxon>
        <taxon>Craniata</taxon>
        <taxon>Vertebrata</taxon>
        <taxon>Euteleostomi</taxon>
        <taxon>Actinopterygii</taxon>
        <taxon>Neopterygii</taxon>
        <taxon>Teleostei</taxon>
        <taxon>Notacanthiformes</taxon>
        <taxon>Halosauridae</taxon>
        <taxon>Aldrovandia</taxon>
    </lineage>
</organism>